<evidence type="ECO:0000313" key="2">
    <source>
        <dbReference type="Proteomes" id="UP001239111"/>
    </source>
</evidence>
<dbReference type="EMBL" id="CM056743">
    <property type="protein sequence ID" value="KAJ8673684.1"/>
    <property type="molecule type" value="Genomic_DNA"/>
</dbReference>
<keyword evidence="2" id="KW-1185">Reference proteome</keyword>
<protein>
    <submittedName>
        <fullName evidence="1">Uncharacterized protein</fullName>
    </submittedName>
</protein>
<accession>A0ACC2NTQ8</accession>
<name>A0ACC2NTQ8_9HYME</name>
<reference evidence="1" key="1">
    <citation type="submission" date="2023-04" db="EMBL/GenBank/DDBJ databases">
        <title>A chromosome-level genome assembly of the parasitoid wasp Eretmocerus hayati.</title>
        <authorList>
            <person name="Zhong Y."/>
            <person name="Liu S."/>
            <person name="Liu Y."/>
        </authorList>
    </citation>
    <scope>NUCLEOTIDE SEQUENCE</scope>
    <source>
        <strain evidence="1">ZJU_SS_LIU_2023</strain>
    </source>
</reference>
<sequence>MWDKNLGINCTLSELQDKEEFLSTGCPNLDKFLKGGIPRCGVTQIYGGSGTGKTQLALQLSIAAQIPSKCSKDVGGTAYICTESVFPSKRLYELCEKSPISQKCSISKDIIFIEHVTDTDDLESCILDDNKLPKLLSLQNIKLVIIDSIAATYRTECGAEDLRKRARSLRKIGYGLHQLSKKHNIAVVCVNQVTAVMKNLDSSSTDEQPSLGISWATMVSTSLFMYRKFNSRFLRVEGSAYLPRKSIEYEILESGFAAKSTGS</sequence>
<evidence type="ECO:0000313" key="1">
    <source>
        <dbReference type="EMBL" id="KAJ8673684.1"/>
    </source>
</evidence>
<organism evidence="1 2">
    <name type="scientific">Eretmocerus hayati</name>
    <dbReference type="NCBI Taxonomy" id="131215"/>
    <lineage>
        <taxon>Eukaryota</taxon>
        <taxon>Metazoa</taxon>
        <taxon>Ecdysozoa</taxon>
        <taxon>Arthropoda</taxon>
        <taxon>Hexapoda</taxon>
        <taxon>Insecta</taxon>
        <taxon>Pterygota</taxon>
        <taxon>Neoptera</taxon>
        <taxon>Endopterygota</taxon>
        <taxon>Hymenoptera</taxon>
        <taxon>Apocrita</taxon>
        <taxon>Proctotrupomorpha</taxon>
        <taxon>Chalcidoidea</taxon>
        <taxon>Aphelinidae</taxon>
        <taxon>Aphelininae</taxon>
        <taxon>Eretmocerus</taxon>
    </lineage>
</organism>
<gene>
    <name evidence="1" type="ORF">QAD02_004946</name>
</gene>
<dbReference type="Proteomes" id="UP001239111">
    <property type="component" value="Chromosome 3"/>
</dbReference>
<proteinExistence type="predicted"/>
<comment type="caution">
    <text evidence="1">The sequence shown here is derived from an EMBL/GenBank/DDBJ whole genome shotgun (WGS) entry which is preliminary data.</text>
</comment>